<organism evidence="2 3">
    <name type="scientific">Collimonas arenae</name>
    <dbReference type="NCBI Taxonomy" id="279058"/>
    <lineage>
        <taxon>Bacteria</taxon>
        <taxon>Pseudomonadati</taxon>
        <taxon>Pseudomonadota</taxon>
        <taxon>Betaproteobacteria</taxon>
        <taxon>Burkholderiales</taxon>
        <taxon>Oxalobacteraceae</taxon>
        <taxon>Collimonas</taxon>
    </lineage>
</organism>
<proteinExistence type="predicted"/>
<sequence>MAQQSSPRLPGAAKPCRKFPAPLHATKTAAKMQRLGRERFGHSDFASLY</sequence>
<evidence type="ECO:0000313" key="3">
    <source>
        <dbReference type="Proteomes" id="UP000030302"/>
    </source>
</evidence>
<dbReference type="Proteomes" id="UP000030302">
    <property type="component" value="Chromosome"/>
</dbReference>
<dbReference type="STRING" id="279058.LT85_4878"/>
<dbReference type="KEGG" id="care:LT85_4878"/>
<dbReference type="HOGENOM" id="CLU_3134425_0_0_4"/>
<accession>A0A0A1FHH7</accession>
<keyword evidence="3" id="KW-1185">Reference proteome</keyword>
<name>A0A0A1FHH7_9BURK</name>
<reference evidence="3" key="1">
    <citation type="journal article" date="2014" name="Soil Biol. Biochem.">
        <title>Structure and function of bacterial communities in ageing soils: Insights from the Mendocino ecological staircase.</title>
        <authorList>
            <person name="Uroz S."/>
            <person name="Tech J.J."/>
            <person name="Sawaya N.A."/>
            <person name="Frey-Klett P."/>
            <person name="Leveau J.H.J."/>
        </authorList>
    </citation>
    <scope>NUCLEOTIDE SEQUENCE [LARGE SCALE GENOMIC DNA]</scope>
    <source>
        <strain evidence="3">Cal35</strain>
    </source>
</reference>
<evidence type="ECO:0000256" key="1">
    <source>
        <dbReference type="SAM" id="MobiDB-lite"/>
    </source>
</evidence>
<gene>
    <name evidence="2" type="ORF">LT85_4878</name>
</gene>
<dbReference type="AlphaFoldDB" id="A0A0A1FHH7"/>
<evidence type="ECO:0000313" key="2">
    <source>
        <dbReference type="EMBL" id="AIY44036.1"/>
    </source>
</evidence>
<protein>
    <submittedName>
        <fullName evidence="2">Uncharacterized protein</fullName>
    </submittedName>
</protein>
<feature type="region of interest" description="Disordered" evidence="1">
    <location>
        <begin position="1"/>
        <end position="22"/>
    </location>
</feature>
<dbReference type="EMBL" id="CP009962">
    <property type="protein sequence ID" value="AIY44036.1"/>
    <property type="molecule type" value="Genomic_DNA"/>
</dbReference>